<reference evidence="1" key="1">
    <citation type="submission" date="2019-08" db="EMBL/GenBank/DDBJ databases">
        <authorList>
            <person name="Xu Y."/>
        </authorList>
    </citation>
    <scope>NUCLEOTIDE SEQUENCE</scope>
    <source>
        <strain evidence="1">A2508</strain>
        <plasmid evidence="1">pA2508-emrE</plasmid>
    </source>
</reference>
<sequence length="41" mass="4484">MNKTKGCLIANFATVPIKLVMEKTGISRATYFRLKKLGPGS</sequence>
<organism evidence="1">
    <name type="scientific">Klebsiella quasipneumoniae</name>
    <dbReference type="NCBI Taxonomy" id="1463165"/>
    <lineage>
        <taxon>Bacteria</taxon>
        <taxon>Pseudomonadati</taxon>
        <taxon>Pseudomonadota</taxon>
        <taxon>Gammaproteobacteria</taxon>
        <taxon>Enterobacterales</taxon>
        <taxon>Enterobacteriaceae</taxon>
        <taxon>Klebsiella/Raoultella group</taxon>
        <taxon>Klebsiella</taxon>
        <taxon>Klebsiella pneumoniae complex</taxon>
    </lineage>
</organism>
<evidence type="ECO:0000313" key="1">
    <source>
        <dbReference type="EMBL" id="QFX77833.1"/>
    </source>
</evidence>
<protein>
    <submittedName>
        <fullName evidence="1">Uncharacterized protein</fullName>
    </submittedName>
</protein>
<accession>A0A6B7PYS9</accession>
<proteinExistence type="predicted"/>
<geneLocation type="plasmid" evidence="1">
    <name>pA2508-emrE</name>
</geneLocation>
<name>A0A6B7PYS9_9ENTR</name>
<dbReference type="AlphaFoldDB" id="A0A6B7PYS9"/>
<keyword evidence="1" id="KW-0614">Plasmid</keyword>
<dbReference type="EMBL" id="MN310379">
    <property type="protein sequence ID" value="QFX77833.1"/>
    <property type="molecule type" value="Genomic_DNA"/>
</dbReference>